<name>A0A7W7WRT3_9ACTN</name>
<dbReference type="RefSeq" id="WP_184537238.1">
    <property type="nucleotide sequence ID" value="NZ_JACHJW010000001.1"/>
</dbReference>
<feature type="domain" description="DUF402" evidence="1">
    <location>
        <begin position="62"/>
        <end position="179"/>
    </location>
</feature>
<dbReference type="EMBL" id="JACHJW010000001">
    <property type="protein sequence ID" value="MBB4961606.1"/>
    <property type="molecule type" value="Genomic_DNA"/>
</dbReference>
<accession>A0A7W7WRT3</accession>
<gene>
    <name evidence="2" type="ORF">FHR38_005339</name>
</gene>
<dbReference type="Gene3D" id="2.40.380.10">
    <property type="entry name" value="FomD-like"/>
    <property type="match status" value="1"/>
</dbReference>
<evidence type="ECO:0000313" key="2">
    <source>
        <dbReference type="EMBL" id="MBB4961606.1"/>
    </source>
</evidence>
<keyword evidence="3" id="KW-1185">Reference proteome</keyword>
<dbReference type="InterPro" id="IPR007295">
    <property type="entry name" value="DUF402"/>
</dbReference>
<protein>
    <recommendedName>
        <fullName evidence="1">DUF402 domain-containing protein</fullName>
    </recommendedName>
</protein>
<dbReference type="SUPFAM" id="SSF159234">
    <property type="entry name" value="FomD-like"/>
    <property type="match status" value="1"/>
</dbReference>
<dbReference type="InterPro" id="IPR035930">
    <property type="entry name" value="FomD-like_sf"/>
</dbReference>
<organism evidence="2 3">
    <name type="scientific">Micromonospora polyrhachis</name>
    <dbReference type="NCBI Taxonomy" id="1282883"/>
    <lineage>
        <taxon>Bacteria</taxon>
        <taxon>Bacillati</taxon>
        <taxon>Actinomycetota</taxon>
        <taxon>Actinomycetes</taxon>
        <taxon>Micromonosporales</taxon>
        <taxon>Micromonosporaceae</taxon>
        <taxon>Micromonospora</taxon>
    </lineage>
</organism>
<evidence type="ECO:0000259" key="1">
    <source>
        <dbReference type="Pfam" id="PF04167"/>
    </source>
</evidence>
<reference evidence="2 3" key="1">
    <citation type="submission" date="2020-08" db="EMBL/GenBank/DDBJ databases">
        <title>Sequencing the genomes of 1000 actinobacteria strains.</title>
        <authorList>
            <person name="Klenk H.-P."/>
        </authorList>
    </citation>
    <scope>NUCLEOTIDE SEQUENCE [LARGE SCALE GENOMIC DNA]</scope>
    <source>
        <strain evidence="2 3">DSM 45886</strain>
    </source>
</reference>
<proteinExistence type="predicted"/>
<sequence length="223" mass="25401">MITTGTTEPESRFAPGDVVVRREILLGEVWFAFPTICVEDSDDLLALYVPTGTVFGFPETGRFPAGRHPWQGRSSQWSGHGKLMLHRPGEAHAIDVFWTGPERSFAGWYFNLQDPFRRTRIGVDTLDHELDLWWAADADRYAWKDVEEFEQRLVEGRYPGQAAAIRAEGHRIAALLDAGHRWWDEGWARWRPDPTWLPPSLPSDWADLPVTAHRDSPPLSVSS</sequence>
<comment type="caution">
    <text evidence="2">The sequence shown here is derived from an EMBL/GenBank/DDBJ whole genome shotgun (WGS) entry which is preliminary data.</text>
</comment>
<dbReference type="AlphaFoldDB" id="A0A7W7WRT3"/>
<dbReference type="Pfam" id="PF04167">
    <property type="entry name" value="DUF402"/>
    <property type="match status" value="1"/>
</dbReference>
<evidence type="ECO:0000313" key="3">
    <source>
        <dbReference type="Proteomes" id="UP000578819"/>
    </source>
</evidence>
<dbReference type="Proteomes" id="UP000578819">
    <property type="component" value="Unassembled WGS sequence"/>
</dbReference>